<evidence type="ECO:0000313" key="2">
    <source>
        <dbReference type="Proteomes" id="UP000199642"/>
    </source>
</evidence>
<dbReference type="RefSeq" id="WP_177188526.1">
    <property type="nucleotide sequence ID" value="NZ_FOPC01000019.1"/>
</dbReference>
<evidence type="ECO:0000313" key="1">
    <source>
        <dbReference type="EMBL" id="SFH13517.1"/>
    </source>
</evidence>
<dbReference type="Proteomes" id="UP000199642">
    <property type="component" value="Unassembled WGS sequence"/>
</dbReference>
<accession>A0A1I2XKA5</accession>
<reference evidence="2" key="1">
    <citation type="submission" date="2016-10" db="EMBL/GenBank/DDBJ databases">
        <authorList>
            <person name="Varghese N."/>
            <person name="Submissions S."/>
        </authorList>
    </citation>
    <scope>NUCLEOTIDE SEQUENCE [LARGE SCALE GENOMIC DNA]</scope>
    <source>
        <strain evidence="2">DSM 19315</strain>
    </source>
</reference>
<keyword evidence="2" id="KW-1185">Reference proteome</keyword>
<organism evidence="1 2">
    <name type="scientific">Algoriphagus hitonicola</name>
    <dbReference type="NCBI Taxonomy" id="435880"/>
    <lineage>
        <taxon>Bacteria</taxon>
        <taxon>Pseudomonadati</taxon>
        <taxon>Bacteroidota</taxon>
        <taxon>Cytophagia</taxon>
        <taxon>Cytophagales</taxon>
        <taxon>Cyclobacteriaceae</taxon>
        <taxon>Algoriphagus</taxon>
    </lineage>
</organism>
<name>A0A1I2XKA5_9BACT</name>
<proteinExistence type="predicted"/>
<dbReference type="EMBL" id="FOPC01000019">
    <property type="protein sequence ID" value="SFH13517.1"/>
    <property type="molecule type" value="Genomic_DNA"/>
</dbReference>
<gene>
    <name evidence="1" type="ORF">SAMN04487988_11939</name>
</gene>
<dbReference type="STRING" id="435880.SAMN04487988_11939"/>
<dbReference type="AlphaFoldDB" id="A0A1I2XKA5"/>
<sequence>MKTPAVKFIHSDSERKLMVIDFQKAYHRAFEESVKQWEKSETHPVKKIKISE</sequence>
<protein>
    <submittedName>
        <fullName evidence="1">Uncharacterized protein</fullName>
    </submittedName>
</protein>